<dbReference type="SUPFAM" id="SSF46785">
    <property type="entry name" value="Winged helix' DNA-binding domain"/>
    <property type="match status" value="1"/>
</dbReference>
<dbReference type="FunFam" id="1.10.10.10:FF:000056">
    <property type="entry name" value="IclR family transcriptional regulator"/>
    <property type="match status" value="1"/>
</dbReference>
<evidence type="ECO:0000256" key="1">
    <source>
        <dbReference type="ARBA" id="ARBA00023015"/>
    </source>
</evidence>
<comment type="function">
    <text evidence="4">May be an activator protein for the gylABX operon.</text>
</comment>
<dbReference type="Gene3D" id="1.10.10.10">
    <property type="entry name" value="Winged helix-like DNA-binding domain superfamily/Winged helix DNA-binding domain"/>
    <property type="match status" value="1"/>
</dbReference>
<dbReference type="GO" id="GO:0003677">
    <property type="term" value="F:DNA binding"/>
    <property type="evidence" value="ECO:0007669"/>
    <property type="project" value="UniProtKB-KW"/>
</dbReference>
<evidence type="ECO:0000259" key="7">
    <source>
        <dbReference type="PROSITE" id="PS51078"/>
    </source>
</evidence>
<evidence type="ECO:0000256" key="4">
    <source>
        <dbReference type="ARBA" id="ARBA00058938"/>
    </source>
</evidence>
<evidence type="ECO:0000256" key="2">
    <source>
        <dbReference type="ARBA" id="ARBA00023125"/>
    </source>
</evidence>
<dbReference type="InterPro" id="IPR014757">
    <property type="entry name" value="Tscrpt_reg_IclR_C"/>
</dbReference>
<dbReference type="Pfam" id="PF09339">
    <property type="entry name" value="HTH_IclR"/>
    <property type="match status" value="1"/>
</dbReference>
<sequence>MEDYTVKSVEKALQLLEAVSEYPQGVAITELAERMRMVKSTVHRLLQTMMRRGFIEQDSTTGRYKLGYAVLDLGMRLYASIDLRKEAEPFLRELVQQTGEVVHLALVDQGSVVYIDKYDSASTIRMHSRVGKRVPVHATGLGKAILAFSPRQIALSILDRYGMPSLTPYTITSKEVFMQILQQVRENGFAEDAEENELGVCCVAAPIFNNQRQAVAACSVSGPKDRMDDKRRQEYAEYVRQAGHNISMRLGYGLSGSSI</sequence>
<organism evidence="8 9">
    <name type="scientific">Alicyclobacillus tolerans</name>
    <dbReference type="NCBI Taxonomy" id="90970"/>
    <lineage>
        <taxon>Bacteria</taxon>
        <taxon>Bacillati</taxon>
        <taxon>Bacillota</taxon>
        <taxon>Bacilli</taxon>
        <taxon>Bacillales</taxon>
        <taxon>Alicyclobacillaceae</taxon>
        <taxon>Alicyclobacillus</taxon>
    </lineage>
</organism>
<dbReference type="OrthoDB" id="9791752at2"/>
<dbReference type="GO" id="GO:0003700">
    <property type="term" value="F:DNA-binding transcription factor activity"/>
    <property type="evidence" value="ECO:0007669"/>
    <property type="project" value="TreeGrafter"/>
</dbReference>
<dbReference type="PROSITE" id="PS51078">
    <property type="entry name" value="ICLR_ED"/>
    <property type="match status" value="1"/>
</dbReference>
<feature type="domain" description="HTH iclR-type" evidence="6">
    <location>
        <begin position="6"/>
        <end position="68"/>
    </location>
</feature>
<dbReference type="InterPro" id="IPR029016">
    <property type="entry name" value="GAF-like_dom_sf"/>
</dbReference>
<gene>
    <name evidence="8" type="ORF">SAMN05443507_12720</name>
</gene>
<dbReference type="PROSITE" id="PS51077">
    <property type="entry name" value="HTH_ICLR"/>
    <property type="match status" value="1"/>
</dbReference>
<dbReference type="Gene3D" id="3.30.450.40">
    <property type="match status" value="1"/>
</dbReference>
<dbReference type="AlphaFoldDB" id="A0A1M6WEM4"/>
<evidence type="ECO:0000313" key="9">
    <source>
        <dbReference type="Proteomes" id="UP000184016"/>
    </source>
</evidence>
<dbReference type="InterPro" id="IPR050707">
    <property type="entry name" value="HTH_MetabolicPath_Reg"/>
</dbReference>
<dbReference type="EMBL" id="FRAF01000027">
    <property type="protein sequence ID" value="SHK92128.1"/>
    <property type="molecule type" value="Genomic_DNA"/>
</dbReference>
<proteinExistence type="predicted"/>
<dbReference type="Pfam" id="PF01614">
    <property type="entry name" value="IclR_C"/>
    <property type="match status" value="1"/>
</dbReference>
<dbReference type="RefSeq" id="WP_072875074.1">
    <property type="nucleotide sequence ID" value="NZ_FRAF01000027.1"/>
</dbReference>
<dbReference type="SUPFAM" id="SSF55781">
    <property type="entry name" value="GAF domain-like"/>
    <property type="match status" value="1"/>
</dbReference>
<accession>A0A1M6WEM4</accession>
<name>A0A1M6WEM4_9BACL</name>
<evidence type="ECO:0000259" key="6">
    <source>
        <dbReference type="PROSITE" id="PS51077"/>
    </source>
</evidence>
<dbReference type="InterPro" id="IPR036390">
    <property type="entry name" value="WH_DNA-bd_sf"/>
</dbReference>
<reference evidence="9" key="1">
    <citation type="submission" date="2016-11" db="EMBL/GenBank/DDBJ databases">
        <authorList>
            <person name="Varghese N."/>
            <person name="Submissions S."/>
        </authorList>
    </citation>
    <scope>NUCLEOTIDE SEQUENCE [LARGE SCALE GENOMIC DNA]</scope>
    <source>
        <strain evidence="9">USBA-503</strain>
    </source>
</reference>
<evidence type="ECO:0000313" key="8">
    <source>
        <dbReference type="EMBL" id="SHK92128.1"/>
    </source>
</evidence>
<evidence type="ECO:0000256" key="5">
    <source>
        <dbReference type="ARBA" id="ARBA00070406"/>
    </source>
</evidence>
<keyword evidence="9" id="KW-1185">Reference proteome</keyword>
<protein>
    <recommendedName>
        <fullName evidence="5">Glycerol operon regulatory protein</fullName>
    </recommendedName>
</protein>
<keyword evidence="1" id="KW-0805">Transcription regulation</keyword>
<dbReference type="InterPro" id="IPR036388">
    <property type="entry name" value="WH-like_DNA-bd_sf"/>
</dbReference>
<dbReference type="Proteomes" id="UP000184016">
    <property type="component" value="Unassembled WGS sequence"/>
</dbReference>
<dbReference type="GO" id="GO:0045892">
    <property type="term" value="P:negative regulation of DNA-templated transcription"/>
    <property type="evidence" value="ECO:0007669"/>
    <property type="project" value="TreeGrafter"/>
</dbReference>
<dbReference type="STRING" id="1830138.SAMN05443507_12720"/>
<keyword evidence="3" id="KW-0804">Transcription</keyword>
<evidence type="ECO:0000256" key="3">
    <source>
        <dbReference type="ARBA" id="ARBA00023163"/>
    </source>
</evidence>
<dbReference type="InterPro" id="IPR005471">
    <property type="entry name" value="Tscrpt_reg_IclR_N"/>
</dbReference>
<dbReference type="PANTHER" id="PTHR30136">
    <property type="entry name" value="HELIX-TURN-HELIX TRANSCRIPTIONAL REGULATOR, ICLR FAMILY"/>
    <property type="match status" value="1"/>
</dbReference>
<dbReference type="PANTHER" id="PTHR30136:SF24">
    <property type="entry name" value="HTH-TYPE TRANSCRIPTIONAL REPRESSOR ALLR"/>
    <property type="match status" value="1"/>
</dbReference>
<dbReference type="SMART" id="SM00346">
    <property type="entry name" value="HTH_ICLR"/>
    <property type="match status" value="1"/>
</dbReference>
<keyword evidence="2" id="KW-0238">DNA-binding</keyword>
<feature type="domain" description="IclR-ED" evidence="7">
    <location>
        <begin position="69"/>
        <end position="252"/>
    </location>
</feature>